<comment type="similarity">
    <text evidence="1">Belongs to the CapA family.</text>
</comment>
<dbReference type="Gene3D" id="3.60.21.10">
    <property type="match status" value="1"/>
</dbReference>
<evidence type="ECO:0000256" key="2">
    <source>
        <dbReference type="SAM" id="MobiDB-lite"/>
    </source>
</evidence>
<dbReference type="SUPFAM" id="SSF56300">
    <property type="entry name" value="Metallo-dependent phosphatases"/>
    <property type="match status" value="1"/>
</dbReference>
<organism evidence="4">
    <name type="scientific">Mesotoga infera</name>
    <dbReference type="NCBI Taxonomy" id="1236046"/>
    <lineage>
        <taxon>Bacteria</taxon>
        <taxon>Thermotogati</taxon>
        <taxon>Thermotogota</taxon>
        <taxon>Thermotogae</taxon>
        <taxon>Kosmotogales</taxon>
        <taxon>Kosmotogaceae</taxon>
        <taxon>Mesotoga</taxon>
    </lineage>
</organism>
<accession>A0A7C1CVV7</accession>
<dbReference type="EMBL" id="DSBT01000179">
    <property type="protein sequence ID" value="HDP77856.1"/>
    <property type="molecule type" value="Genomic_DNA"/>
</dbReference>
<reference evidence="4" key="1">
    <citation type="journal article" date="2020" name="mSystems">
        <title>Genome- and Community-Level Interaction Insights into Carbon Utilization and Element Cycling Functions of Hydrothermarchaeota in Hydrothermal Sediment.</title>
        <authorList>
            <person name="Zhou Z."/>
            <person name="Liu Y."/>
            <person name="Xu W."/>
            <person name="Pan J."/>
            <person name="Luo Z.H."/>
            <person name="Li M."/>
        </authorList>
    </citation>
    <scope>NUCLEOTIDE SEQUENCE [LARGE SCALE GENOMIC DNA]</scope>
    <source>
        <strain evidence="4">SpSt-1179</strain>
    </source>
</reference>
<dbReference type="Pfam" id="PF09587">
    <property type="entry name" value="PGA_cap"/>
    <property type="match status" value="1"/>
</dbReference>
<dbReference type="InterPro" id="IPR029052">
    <property type="entry name" value="Metallo-depent_PP-like"/>
</dbReference>
<feature type="region of interest" description="Disordered" evidence="2">
    <location>
        <begin position="259"/>
        <end position="290"/>
    </location>
</feature>
<feature type="domain" description="Capsule synthesis protein CapA" evidence="3">
    <location>
        <begin position="25"/>
        <end position="236"/>
    </location>
</feature>
<dbReference type="PANTHER" id="PTHR33393">
    <property type="entry name" value="POLYGLUTAMINE SYNTHESIS ACCESSORY PROTEIN RV0574C-RELATED"/>
    <property type="match status" value="1"/>
</dbReference>
<name>A0A7C1CVV7_9BACT</name>
<sequence>MLSVRDSHTAYFESRSSRRAVLRNGIALLSDINFQKVPKVDPELKELLLKEVVIANLEGYVDDEPGNNTLGMTEDSIKKMRELLNIRFVSLANNHSLDGGKKGFRRTEEALQNVGITSFGTRERPYVIFENSGKKIGVLAFAWRFTGAKSRVLNLCWISLKKIIKQVSKLKSEVEYLIVYPHWGVDFEVLPTPWQMAAANRIVSAGANLIVGHHSHTIQPAMKNVYFSIGNTFMPKNEVTSYHSGRSNSGLIIELDKENDSSVSPRMMGSSPDSMYLQGDSENRNSELDPSLTSNLKRYCEFFRSKRIKRTMPVFCGNACDYFARIPYVLLLESLVSTGFVKKLLRNRRRT</sequence>
<proteinExistence type="inferred from homology"/>
<evidence type="ECO:0000259" key="3">
    <source>
        <dbReference type="SMART" id="SM00854"/>
    </source>
</evidence>
<dbReference type="Proteomes" id="UP000886198">
    <property type="component" value="Unassembled WGS sequence"/>
</dbReference>
<comment type="caution">
    <text evidence="4">The sequence shown here is derived from an EMBL/GenBank/DDBJ whole genome shotgun (WGS) entry which is preliminary data.</text>
</comment>
<gene>
    <name evidence="4" type="ORF">ENN47_06690</name>
</gene>
<protein>
    <recommendedName>
        <fullName evidence="3">Capsule synthesis protein CapA domain-containing protein</fullName>
    </recommendedName>
</protein>
<dbReference type="PANTHER" id="PTHR33393:SF12">
    <property type="entry name" value="CAPSULE BIOSYNTHESIS PROTEIN CAPA"/>
    <property type="match status" value="1"/>
</dbReference>
<dbReference type="AlphaFoldDB" id="A0A7C1CVV7"/>
<dbReference type="InterPro" id="IPR052169">
    <property type="entry name" value="CW_Biosynth-Accessory"/>
</dbReference>
<dbReference type="SMART" id="SM00854">
    <property type="entry name" value="PGA_cap"/>
    <property type="match status" value="1"/>
</dbReference>
<dbReference type="InterPro" id="IPR019079">
    <property type="entry name" value="Capsule_synth_CapA"/>
</dbReference>
<evidence type="ECO:0000256" key="1">
    <source>
        <dbReference type="ARBA" id="ARBA00005662"/>
    </source>
</evidence>
<evidence type="ECO:0000313" key="4">
    <source>
        <dbReference type="EMBL" id="HDP77856.1"/>
    </source>
</evidence>